<keyword evidence="2" id="KW-1185">Reference proteome</keyword>
<name>A0A1I8AAH6_9BILA</name>
<sequence>PEKVEVGEKATMVISIRNPYKHRELSTSEFNIEGNGLDVHSPITGQNVAGPGEQLYAEVPFLPKVAGDTALIVHFSSDELQNVTAVKKVAVGGTAPAWMSSF</sequence>
<dbReference type="WBParaSite" id="L893_g3750.t1">
    <property type="protein sequence ID" value="L893_g3750.t1"/>
    <property type="gene ID" value="L893_g3750"/>
</dbReference>
<dbReference type="Gene3D" id="2.60.40.10">
    <property type="entry name" value="Immunoglobulins"/>
    <property type="match status" value="1"/>
</dbReference>
<dbReference type="GO" id="GO:0003810">
    <property type="term" value="F:protein-glutamine gamma-glutamyltransferase activity"/>
    <property type="evidence" value="ECO:0007669"/>
    <property type="project" value="InterPro"/>
</dbReference>
<protein>
    <submittedName>
        <fullName evidence="3">Transglut_C domain-containing protein</fullName>
    </submittedName>
</protein>
<accession>A0A1I8AAH6</accession>
<dbReference type="Pfam" id="PF00927">
    <property type="entry name" value="Transglut_C"/>
    <property type="match status" value="1"/>
</dbReference>
<evidence type="ECO:0000259" key="1">
    <source>
        <dbReference type="Pfam" id="PF00927"/>
    </source>
</evidence>
<organism evidence="2 3">
    <name type="scientific">Steinernema glaseri</name>
    <dbReference type="NCBI Taxonomy" id="37863"/>
    <lineage>
        <taxon>Eukaryota</taxon>
        <taxon>Metazoa</taxon>
        <taxon>Ecdysozoa</taxon>
        <taxon>Nematoda</taxon>
        <taxon>Chromadorea</taxon>
        <taxon>Rhabditida</taxon>
        <taxon>Tylenchina</taxon>
        <taxon>Panagrolaimomorpha</taxon>
        <taxon>Strongyloidoidea</taxon>
        <taxon>Steinernematidae</taxon>
        <taxon>Steinernema</taxon>
    </lineage>
</organism>
<dbReference type="InterPro" id="IPR036238">
    <property type="entry name" value="Transglutaminase_C_sf"/>
</dbReference>
<feature type="domain" description="Transglutaminase C-terminal" evidence="1">
    <location>
        <begin position="2"/>
        <end position="91"/>
    </location>
</feature>
<proteinExistence type="predicted"/>
<dbReference type="InterPro" id="IPR013783">
    <property type="entry name" value="Ig-like_fold"/>
</dbReference>
<reference evidence="3" key="1">
    <citation type="submission" date="2016-11" db="UniProtKB">
        <authorList>
            <consortium name="WormBaseParasite"/>
        </authorList>
    </citation>
    <scope>IDENTIFICATION</scope>
</reference>
<evidence type="ECO:0000313" key="3">
    <source>
        <dbReference type="WBParaSite" id="L893_g3750.t1"/>
    </source>
</evidence>
<evidence type="ECO:0000313" key="2">
    <source>
        <dbReference type="Proteomes" id="UP000095287"/>
    </source>
</evidence>
<dbReference type="SUPFAM" id="SSF49309">
    <property type="entry name" value="Transglutaminase, two C-terminal domains"/>
    <property type="match status" value="1"/>
</dbReference>
<dbReference type="InterPro" id="IPR008958">
    <property type="entry name" value="Transglutaminase_C"/>
</dbReference>
<dbReference type="AlphaFoldDB" id="A0A1I8AAH6"/>
<dbReference type="Proteomes" id="UP000095287">
    <property type="component" value="Unplaced"/>
</dbReference>